<proteinExistence type="inferred from homology"/>
<feature type="binding site" evidence="4">
    <location>
        <position position="310"/>
    </location>
    <ligand>
        <name>S-adenosyl-L-methionine</name>
        <dbReference type="ChEBI" id="CHEBI:59789"/>
    </ligand>
</feature>
<dbReference type="GO" id="GO:0070041">
    <property type="term" value="F:rRNA (uridine-C5-)-methyltransferase activity"/>
    <property type="evidence" value="ECO:0007669"/>
    <property type="project" value="TreeGrafter"/>
</dbReference>
<dbReference type="InterPro" id="IPR010280">
    <property type="entry name" value="U5_MeTrfase_fam"/>
</dbReference>
<feature type="active site" description="Nucleophile" evidence="4">
    <location>
        <position position="436"/>
    </location>
</feature>
<organism evidence="7 8">
    <name type="scientific">Saonia flava</name>
    <dbReference type="NCBI Taxonomy" id="523696"/>
    <lineage>
        <taxon>Bacteria</taxon>
        <taxon>Pseudomonadati</taxon>
        <taxon>Bacteroidota</taxon>
        <taxon>Flavobacteriia</taxon>
        <taxon>Flavobacteriales</taxon>
        <taxon>Flavobacteriaceae</taxon>
        <taxon>Saonia</taxon>
    </lineage>
</organism>
<evidence type="ECO:0000256" key="1">
    <source>
        <dbReference type="ARBA" id="ARBA00022603"/>
    </source>
</evidence>
<dbReference type="PANTHER" id="PTHR11061:SF30">
    <property type="entry name" value="TRNA (URACIL(54)-C(5))-METHYLTRANSFERASE"/>
    <property type="match status" value="1"/>
</dbReference>
<feature type="active site" evidence="5">
    <location>
        <position position="436"/>
    </location>
</feature>
<dbReference type="PROSITE" id="PS50926">
    <property type="entry name" value="TRAM"/>
    <property type="match status" value="1"/>
</dbReference>
<dbReference type="EMBL" id="JAATJJ010000001">
    <property type="protein sequence ID" value="NJB69545.1"/>
    <property type="molecule type" value="Genomic_DNA"/>
</dbReference>
<dbReference type="AlphaFoldDB" id="A0A846QVF6"/>
<dbReference type="InterPro" id="IPR030391">
    <property type="entry name" value="MeTrfase_TrmA_CS"/>
</dbReference>
<dbReference type="InterPro" id="IPR002792">
    <property type="entry name" value="TRAM_dom"/>
</dbReference>
<dbReference type="Proteomes" id="UP000590442">
    <property type="component" value="Unassembled WGS sequence"/>
</dbReference>
<comment type="caution">
    <text evidence="7">The sequence shown here is derived from an EMBL/GenBank/DDBJ whole genome shotgun (WGS) entry which is preliminary data.</text>
</comment>
<evidence type="ECO:0000259" key="6">
    <source>
        <dbReference type="PROSITE" id="PS50926"/>
    </source>
</evidence>
<protein>
    <submittedName>
        <fullName evidence="7">23S rRNA (Uracil1939-C5)-methyltransferase</fullName>
        <ecNumber evidence="7">2.1.1.190</ecNumber>
    </submittedName>
</protein>
<evidence type="ECO:0000256" key="3">
    <source>
        <dbReference type="ARBA" id="ARBA00022691"/>
    </source>
</evidence>
<dbReference type="Gene3D" id="3.40.50.150">
    <property type="entry name" value="Vaccinia Virus protein VP39"/>
    <property type="match status" value="1"/>
</dbReference>
<dbReference type="PROSITE" id="PS51687">
    <property type="entry name" value="SAM_MT_RNA_M5U"/>
    <property type="match status" value="1"/>
</dbReference>
<feature type="binding site" evidence="4">
    <location>
        <position position="339"/>
    </location>
    <ligand>
        <name>S-adenosyl-L-methionine</name>
        <dbReference type="ChEBI" id="CHEBI:59789"/>
    </ligand>
</feature>
<dbReference type="PANTHER" id="PTHR11061">
    <property type="entry name" value="RNA M5U METHYLTRANSFERASE"/>
    <property type="match status" value="1"/>
</dbReference>
<dbReference type="PROSITE" id="PS01231">
    <property type="entry name" value="TRMA_2"/>
    <property type="match status" value="1"/>
</dbReference>
<dbReference type="InterPro" id="IPR029063">
    <property type="entry name" value="SAM-dependent_MTases_sf"/>
</dbReference>
<dbReference type="FunFam" id="3.40.50.150:FF:000009">
    <property type="entry name" value="23S rRNA (Uracil(1939)-C(5))-methyltransferase RlmD"/>
    <property type="match status" value="1"/>
</dbReference>
<evidence type="ECO:0000313" key="7">
    <source>
        <dbReference type="EMBL" id="NJB69545.1"/>
    </source>
</evidence>
<dbReference type="InterPro" id="IPR012340">
    <property type="entry name" value="NA-bd_OB-fold"/>
</dbReference>
<feature type="binding site" evidence="4">
    <location>
        <position position="409"/>
    </location>
    <ligand>
        <name>S-adenosyl-L-methionine</name>
        <dbReference type="ChEBI" id="CHEBI:59789"/>
    </ligand>
</feature>
<dbReference type="NCBIfam" id="TIGR00479">
    <property type="entry name" value="rumA"/>
    <property type="match status" value="1"/>
</dbReference>
<dbReference type="Gene3D" id="2.40.50.1070">
    <property type="match status" value="1"/>
</dbReference>
<sequence>MQTYSYFCGMRRKNKRLVFENVEVVDAGAKGKTVGKAPDGRVIFLTNTVPGDVVDVQTTKKRKAYFEGIATTFHTLSDKRVEPVCEHFGVCGGCKWQHMGYEHQLFYKQKEVENNLVRIGHLELPKVSPILGSKKQYFYRNKMEFSFSDSRWLTLDEINSDKEITNKNALGFHIPGMWDKILDIKKCHLQEDPSNAIRLETKDFSIKNGITFFNPRNQIGQLRTLMIRTTSIGEIMVLVQFYENDEAKRILLLEHLRTLFPEITSLLYVINQKQNDTIYDQEVKCYAGKDHIFEEMEGLRFKINAKSFYQTNSEQAYELYKITRDFAELTGEELVYDLYTGTGTIAQFVSKKAKKVVGIEAVPEAINDAKANAVLNKIDNVEFFVGDMKNVFNEYFIDTNGVPDVVITDPPRDGMHKDVVNQILNIAPEKIVYVSCNSATQARDLALMNHMYSIEKCQAVDMFPQTHHVENVVLLKKRKS</sequence>
<dbReference type="GO" id="GO:0070475">
    <property type="term" value="P:rRNA base methylation"/>
    <property type="evidence" value="ECO:0007669"/>
    <property type="project" value="TreeGrafter"/>
</dbReference>
<keyword evidence="2 4" id="KW-0808">Transferase</keyword>
<comment type="similarity">
    <text evidence="4">Belongs to the class I-like SAM-binding methyltransferase superfamily. RNA M5U methyltransferase family.</text>
</comment>
<gene>
    <name evidence="7" type="ORF">GGR42_000007</name>
</gene>
<dbReference type="PROSITE" id="PS01230">
    <property type="entry name" value="TRMA_1"/>
    <property type="match status" value="1"/>
</dbReference>
<dbReference type="Pfam" id="PF05958">
    <property type="entry name" value="tRNA_U5-meth_tr"/>
    <property type="match status" value="1"/>
</dbReference>
<evidence type="ECO:0000256" key="2">
    <source>
        <dbReference type="ARBA" id="ARBA00022679"/>
    </source>
</evidence>
<dbReference type="SUPFAM" id="SSF50249">
    <property type="entry name" value="Nucleic acid-binding proteins"/>
    <property type="match status" value="1"/>
</dbReference>
<feature type="domain" description="TRAM" evidence="6">
    <location>
        <begin position="11"/>
        <end position="72"/>
    </location>
</feature>
<feature type="binding site" evidence="4">
    <location>
        <position position="360"/>
    </location>
    <ligand>
        <name>S-adenosyl-L-methionine</name>
        <dbReference type="ChEBI" id="CHEBI:59789"/>
    </ligand>
</feature>
<keyword evidence="1 4" id="KW-0489">Methyltransferase</keyword>
<dbReference type="Gene3D" id="2.40.50.140">
    <property type="entry name" value="Nucleic acid-binding proteins"/>
    <property type="match status" value="1"/>
</dbReference>
<evidence type="ECO:0000256" key="4">
    <source>
        <dbReference type="PROSITE-ProRule" id="PRU01024"/>
    </source>
</evidence>
<accession>A0A846QVF6</accession>
<evidence type="ECO:0000313" key="8">
    <source>
        <dbReference type="Proteomes" id="UP000590442"/>
    </source>
</evidence>
<evidence type="ECO:0000256" key="5">
    <source>
        <dbReference type="PROSITE-ProRule" id="PRU10015"/>
    </source>
</evidence>
<name>A0A846QVF6_9FLAO</name>
<reference evidence="7 8" key="1">
    <citation type="submission" date="2020-03" db="EMBL/GenBank/DDBJ databases">
        <title>Genomic Encyclopedia of Type Strains, Phase IV (KMG-IV): sequencing the most valuable type-strain genomes for metagenomic binning, comparative biology and taxonomic classification.</title>
        <authorList>
            <person name="Goeker M."/>
        </authorList>
    </citation>
    <scope>NUCLEOTIDE SEQUENCE [LARGE SCALE GENOMIC DNA]</scope>
    <source>
        <strain evidence="7 8">DSM 29762</strain>
    </source>
</reference>
<keyword evidence="8" id="KW-1185">Reference proteome</keyword>
<dbReference type="EC" id="2.1.1.190" evidence="7"/>
<dbReference type="SUPFAM" id="SSF53335">
    <property type="entry name" value="S-adenosyl-L-methionine-dependent methyltransferases"/>
    <property type="match status" value="1"/>
</dbReference>
<dbReference type="InterPro" id="IPR030390">
    <property type="entry name" value="MeTrfase_TrmA_AS"/>
</dbReference>
<keyword evidence="3 4" id="KW-0949">S-adenosyl-L-methionine</keyword>
<dbReference type="CDD" id="cd02440">
    <property type="entry name" value="AdoMet_MTases"/>
    <property type="match status" value="1"/>
</dbReference>